<dbReference type="InterPro" id="IPR006336">
    <property type="entry name" value="GCS2"/>
</dbReference>
<name>A0A7Z0VLS4_9GAMM</name>
<dbReference type="Proteomes" id="UP000094769">
    <property type="component" value="Unassembled WGS sequence"/>
</dbReference>
<dbReference type="PANTHER" id="PTHR36510">
    <property type="entry name" value="GLUTAMATE--CYSTEINE LIGASE 2-RELATED"/>
    <property type="match status" value="1"/>
</dbReference>
<dbReference type="InterPro" id="IPR014746">
    <property type="entry name" value="Gln_synth/guanido_kin_cat_dom"/>
</dbReference>
<dbReference type="PANTHER" id="PTHR36510:SF3">
    <property type="entry name" value="CONSERVED PROTEIN"/>
    <property type="match status" value="1"/>
</dbReference>
<keyword evidence="1" id="KW-0436">Ligase</keyword>
<protein>
    <submittedName>
        <fullName evidence="1">Carboxylate-amine ligase YbdK</fullName>
    </submittedName>
</protein>
<gene>
    <name evidence="1" type="primary">ybdK</name>
    <name evidence="1" type="ORF">CODIS_17820</name>
</gene>
<dbReference type="InterPro" id="IPR050141">
    <property type="entry name" value="GCL_type2/YbdK_subfam"/>
</dbReference>
<dbReference type="InterPro" id="IPR016602">
    <property type="entry name" value="UCP012666"/>
</dbReference>
<evidence type="ECO:0000313" key="1">
    <source>
        <dbReference type="EMBL" id="ODJ88008.1"/>
    </source>
</evidence>
<dbReference type="RefSeq" id="WP_069123983.1">
    <property type="nucleotide sequence ID" value="NZ_MARB01000008.1"/>
</dbReference>
<reference evidence="1 2" key="1">
    <citation type="submission" date="2016-06" db="EMBL/GenBank/DDBJ databases">
        <title>Genome sequence of endosymbiont of Candidatus Endolucinida thiodiazotropha.</title>
        <authorList>
            <person name="Poehlein A."/>
            <person name="Koenig S."/>
            <person name="Heiden S.E."/>
            <person name="Thuermer A."/>
            <person name="Voget S."/>
            <person name="Daniel R."/>
            <person name="Markert S."/>
            <person name="Gros O."/>
            <person name="Schweder T."/>
        </authorList>
    </citation>
    <scope>NUCLEOTIDE SEQUENCE [LARGE SCALE GENOMIC DNA]</scope>
    <source>
        <strain evidence="1 2">COS</strain>
    </source>
</reference>
<dbReference type="AlphaFoldDB" id="A0A7Z0VLS4"/>
<dbReference type="Pfam" id="PF04107">
    <property type="entry name" value="GCS2"/>
    <property type="match status" value="1"/>
</dbReference>
<accession>A0A7Z0VLS4</accession>
<evidence type="ECO:0000313" key="2">
    <source>
        <dbReference type="Proteomes" id="UP000094769"/>
    </source>
</evidence>
<comment type="caution">
    <text evidence="1">The sequence shown here is derived from an EMBL/GenBank/DDBJ whole genome shotgun (WGS) entry which is preliminary data.</text>
</comment>
<dbReference type="OrthoDB" id="240589at2"/>
<proteinExistence type="predicted"/>
<organism evidence="1 2">
    <name type="scientific">Candidatus Thiodiazotropha endolucinida</name>
    <dbReference type="NCBI Taxonomy" id="1655433"/>
    <lineage>
        <taxon>Bacteria</taxon>
        <taxon>Pseudomonadati</taxon>
        <taxon>Pseudomonadota</taxon>
        <taxon>Gammaproteobacteria</taxon>
        <taxon>Chromatiales</taxon>
        <taxon>Sedimenticolaceae</taxon>
        <taxon>Candidatus Thiodiazotropha</taxon>
    </lineage>
</organism>
<keyword evidence="2" id="KW-1185">Reference proteome</keyword>
<dbReference type="EMBL" id="MARB01000008">
    <property type="protein sequence ID" value="ODJ88008.1"/>
    <property type="molecule type" value="Genomic_DNA"/>
</dbReference>
<dbReference type="SUPFAM" id="SSF55931">
    <property type="entry name" value="Glutamine synthetase/guanido kinase"/>
    <property type="match status" value="1"/>
</dbReference>
<dbReference type="Gene3D" id="3.30.590.20">
    <property type="match status" value="1"/>
</dbReference>
<dbReference type="GO" id="GO:0016879">
    <property type="term" value="F:ligase activity, forming carbon-nitrogen bonds"/>
    <property type="evidence" value="ECO:0007669"/>
    <property type="project" value="UniProtKB-ARBA"/>
</dbReference>
<sequence length="473" mass="53725">MGQEIESSEFSAHDFAEFQRRLKRETELLAEWFDAGVFASEGAVGGFELEACLLDRRAGPAPLNQPLLEKLDEPLVVPELATFNVEINSTARLLQGDVFERMADELQRVWDKCNRLAQPLGARMGMIGIMPSLQQQALTLHNMSPLNRYQALNEQVFKLRHDRPLLIHIEGRETLDLQHDDVMLESAATSFQIHFQVDEKSAAKLYNLSKIASAPMVAVSANSPYLFGHDLWDETRIPLFEQSIAVGASDLSKRVSFGIRYVYESMMENFLANLQRYPVLLPLLMDEPAEKLAHLRLHNGTIWRWNRPLIGFDDSGSPHLRIEHRVVPAGPSVSDCIANAAFYFGLVSGLANRYESPENDMGFIRTRSNFYNAAREGLQAELFWFNWKTCRAEELIREQLLGVAREGLTSLGIETASVDHWLGIIQQRVVRGTNGATWQRQWVSRHGMDFQALMEAYLEQQESGKPVHEWSLD</sequence>
<dbReference type="PIRSF" id="PIRSF012666">
    <property type="entry name" value="UCP012666"/>
    <property type="match status" value="1"/>
</dbReference>